<dbReference type="AlphaFoldDB" id="A0A146JZM5"/>
<name>A0A146JZM5_9EUKA</name>
<feature type="non-terminal residue" evidence="2">
    <location>
        <position position="1"/>
    </location>
</feature>
<proteinExistence type="predicted"/>
<protein>
    <submittedName>
        <fullName evidence="2">Uncharacterized protein</fullName>
    </submittedName>
</protein>
<reference evidence="2" key="1">
    <citation type="submission" date="2015-07" db="EMBL/GenBank/DDBJ databases">
        <title>Adaptation to a free-living lifestyle via gene acquisitions in the diplomonad Trepomonas sp. PC1.</title>
        <authorList>
            <person name="Xu F."/>
            <person name="Jerlstrom-Hultqvist J."/>
            <person name="Kolisko M."/>
            <person name="Simpson A.G.B."/>
            <person name="Roger A.J."/>
            <person name="Svard S.G."/>
            <person name="Andersson J.O."/>
        </authorList>
    </citation>
    <scope>NUCLEOTIDE SEQUENCE</scope>
    <source>
        <strain evidence="2">PC1</strain>
    </source>
</reference>
<accession>A0A146JZM5</accession>
<sequence>PQLNKTQTRKPNKTKNSVISLDQLFMSLNTDQQPQKTQNQRITQSPKAQSPLANQVTKSAVYSGSQNDLVFNQANQSMQQAKLIQTDCRKLLDSLHDQRQPIQRQNISRIQRFSPVLDEPVQQVRDLQEIENELSIVSKLMQSEASDQQIERVEKLIKECEENLKKEITFSKQFTELNQSKPNQQLLGSNFDKKFDQLMQESIIDNQVLLSSDPKVKQIELPSFEEINPKNPVQQRVYNLMNKLGIQQRSPQSQMQSDVTQPAEEIIIENIRKGSKKPKTSTFLEGFSIKQNEVSIQEMMPRQRKIVKADPVQEIDQLQIKQKLRQIMKK</sequence>
<feature type="region of interest" description="Disordered" evidence="1">
    <location>
        <begin position="31"/>
        <end position="58"/>
    </location>
</feature>
<organism evidence="2">
    <name type="scientific">Trepomonas sp. PC1</name>
    <dbReference type="NCBI Taxonomy" id="1076344"/>
    <lineage>
        <taxon>Eukaryota</taxon>
        <taxon>Metamonada</taxon>
        <taxon>Diplomonadida</taxon>
        <taxon>Hexamitidae</taxon>
        <taxon>Hexamitinae</taxon>
        <taxon>Trepomonas</taxon>
    </lineage>
</organism>
<evidence type="ECO:0000256" key="1">
    <source>
        <dbReference type="SAM" id="MobiDB-lite"/>
    </source>
</evidence>
<evidence type="ECO:0000313" key="2">
    <source>
        <dbReference type="EMBL" id="JAP88861.1"/>
    </source>
</evidence>
<gene>
    <name evidence="2" type="ORF">TPC1_31644</name>
</gene>
<dbReference type="EMBL" id="GDID01007745">
    <property type="protein sequence ID" value="JAP88861.1"/>
    <property type="molecule type" value="Transcribed_RNA"/>
</dbReference>